<comment type="caution">
    <text evidence="7">The sequence shown here is derived from an EMBL/GenBank/DDBJ whole genome shotgun (WGS) entry which is preliminary data.</text>
</comment>
<feature type="region of interest" description="Disordered" evidence="5">
    <location>
        <begin position="1"/>
        <end position="82"/>
    </location>
</feature>
<evidence type="ECO:0000313" key="7">
    <source>
        <dbReference type="EMBL" id="KAK8246309.1"/>
    </source>
</evidence>
<dbReference type="Gene3D" id="1.20.1280.50">
    <property type="match status" value="1"/>
</dbReference>
<dbReference type="PROSITE" id="PS50294">
    <property type="entry name" value="WD_REPEATS_REGION"/>
    <property type="match status" value="3"/>
</dbReference>
<dbReference type="InterPro" id="IPR019775">
    <property type="entry name" value="WD40_repeat_CS"/>
</dbReference>
<feature type="compositionally biased region" description="Basic residues" evidence="5">
    <location>
        <begin position="177"/>
        <end position="188"/>
    </location>
</feature>
<feature type="repeat" description="WD" evidence="4">
    <location>
        <begin position="558"/>
        <end position="597"/>
    </location>
</feature>
<feature type="compositionally biased region" description="Low complexity" evidence="5">
    <location>
        <begin position="19"/>
        <end position="36"/>
    </location>
</feature>
<dbReference type="Pfam" id="PF00400">
    <property type="entry name" value="WD40"/>
    <property type="match status" value="5"/>
</dbReference>
<dbReference type="SMART" id="SM00320">
    <property type="entry name" value="WD40"/>
    <property type="match status" value="6"/>
</dbReference>
<dbReference type="PRINTS" id="PR00320">
    <property type="entry name" value="GPROTEINBRPT"/>
</dbReference>
<name>A0ABR1Z1S0_9PEZI</name>
<dbReference type="InterPro" id="IPR001680">
    <property type="entry name" value="WD40_rpt"/>
</dbReference>
<dbReference type="SUPFAM" id="SSF81383">
    <property type="entry name" value="F-box domain"/>
    <property type="match status" value="1"/>
</dbReference>
<dbReference type="PROSITE" id="PS00678">
    <property type="entry name" value="WD_REPEATS_1"/>
    <property type="match status" value="3"/>
</dbReference>
<evidence type="ECO:0000256" key="1">
    <source>
        <dbReference type="ARBA" id="ARBA00007968"/>
    </source>
</evidence>
<feature type="domain" description="F-box" evidence="6">
    <location>
        <begin position="293"/>
        <end position="339"/>
    </location>
</feature>
<feature type="compositionally biased region" description="Low complexity" evidence="5">
    <location>
        <begin position="149"/>
        <end position="169"/>
    </location>
</feature>
<feature type="repeat" description="WD" evidence="4">
    <location>
        <begin position="395"/>
        <end position="434"/>
    </location>
</feature>
<dbReference type="EMBL" id="JBBWRZ010000001">
    <property type="protein sequence ID" value="KAK8246309.1"/>
    <property type="molecule type" value="Genomic_DNA"/>
</dbReference>
<evidence type="ECO:0000259" key="6">
    <source>
        <dbReference type="PROSITE" id="PS50181"/>
    </source>
</evidence>
<protein>
    <submittedName>
        <fullName evidence="7">F-box/WD repeat-containing protein lin-23</fullName>
    </submittedName>
</protein>
<dbReference type="PANTHER" id="PTHR19848:SF8">
    <property type="entry name" value="F-BOX AND WD REPEAT DOMAIN CONTAINING 7"/>
    <property type="match status" value="1"/>
</dbReference>
<dbReference type="SMART" id="SM00256">
    <property type="entry name" value="FBOX"/>
    <property type="match status" value="1"/>
</dbReference>
<dbReference type="InterPro" id="IPR036322">
    <property type="entry name" value="WD40_repeat_dom_sf"/>
</dbReference>
<dbReference type="InterPro" id="IPR020472">
    <property type="entry name" value="WD40_PAC1"/>
</dbReference>
<keyword evidence="2 4" id="KW-0853">WD repeat</keyword>
<dbReference type="CDD" id="cd00200">
    <property type="entry name" value="WD40"/>
    <property type="match status" value="1"/>
</dbReference>
<evidence type="ECO:0000256" key="5">
    <source>
        <dbReference type="SAM" id="MobiDB-lite"/>
    </source>
</evidence>
<keyword evidence="3" id="KW-0677">Repeat</keyword>
<feature type="compositionally biased region" description="Basic residues" evidence="5">
    <location>
        <begin position="53"/>
        <end position="65"/>
    </location>
</feature>
<feature type="compositionally biased region" description="Low complexity" evidence="5">
    <location>
        <begin position="66"/>
        <end position="76"/>
    </location>
</feature>
<dbReference type="Pfam" id="PF12937">
    <property type="entry name" value="F-box-like"/>
    <property type="match status" value="1"/>
</dbReference>
<evidence type="ECO:0000256" key="4">
    <source>
        <dbReference type="PROSITE-ProRule" id="PRU00221"/>
    </source>
</evidence>
<feature type="repeat" description="WD" evidence="4">
    <location>
        <begin position="481"/>
        <end position="511"/>
    </location>
</feature>
<dbReference type="Gene3D" id="2.130.10.10">
    <property type="entry name" value="YVTN repeat-like/Quinoprotein amine dehydrogenase"/>
    <property type="match status" value="2"/>
</dbReference>
<evidence type="ECO:0000313" key="8">
    <source>
        <dbReference type="Proteomes" id="UP001492380"/>
    </source>
</evidence>
<evidence type="ECO:0000256" key="2">
    <source>
        <dbReference type="ARBA" id="ARBA00022574"/>
    </source>
</evidence>
<keyword evidence="8" id="KW-1185">Reference proteome</keyword>
<evidence type="ECO:0000256" key="3">
    <source>
        <dbReference type="ARBA" id="ARBA00022737"/>
    </source>
</evidence>
<dbReference type="PROSITE" id="PS50082">
    <property type="entry name" value="WD_REPEATS_2"/>
    <property type="match status" value="5"/>
</dbReference>
<dbReference type="SUPFAM" id="SSF50978">
    <property type="entry name" value="WD40 repeat-like"/>
    <property type="match status" value="1"/>
</dbReference>
<proteinExistence type="inferred from homology"/>
<feature type="repeat" description="WD" evidence="4">
    <location>
        <begin position="518"/>
        <end position="557"/>
    </location>
</feature>
<sequence>MVQRRRSTLSFRPKTSHLAPPSNTDSSSSAAATTSSPRPPKRTQSQVFDQPDHHHHHAPHAKHKASLSMNTTSSSSHSRRTSTIQGLEIALEQVKQMVKNASHRTRDGAITMAGSSSGPSRRQEAPVPTPAYAPSSLDGDTADDDDTHSSSLPHLSNGLANSSSASHSSMNMPKRWASARRSLKKFRRPAVSGPANDRWNPVPPPSLVGPPYINFAAGNAAREAANQYNQLNAHNMSLFTRNSYSKLSSPGAQPSETDSVIGDDQCQLVAPLPPKMGRSSLSSASNRFIDTSTDFVAIFPREIAEQVFSFLDAASLATCERVCTSWSVHASSRHVWRTVFTRRYGQKIHVDPPPLQMGGVGAGNIRPNQDWKNMYRIRKVIERRWTSSHPAAIYFNGHTDSVYCCQFDEDKIITGSRDRTIRVWDLKTYKCLKVIGGPDSKPQPNTPQPLEVKRAYTQFNHASVNGTPEGHAIFHQPKFYHEASILCLQFDDEIVVTGSSDSSCIVWDIKTWEPKWQLRAHDAGVLDVCFDSRYIVSCSKDNHICIWDRNTGELLKKLQGHRGPVNAVQMRGDLLVSASGDGAAMLWNLKTKALVKELRSGDRGLAAVEFSDDAKFVLAGGNDQTVYKFDVATGDVVKKYTGHTGLVRSLFLDTPNSRVLSGSYDQSIRVYDYNSGDEVSVYDNWTTSWILSAKSDYRRIVATSQDGRALLLDFGYGIQDVELLAGTSR</sequence>
<gene>
    <name evidence="7" type="ORF">HDK90DRAFT_7567</name>
</gene>
<dbReference type="PANTHER" id="PTHR19848">
    <property type="entry name" value="WD40 REPEAT PROTEIN"/>
    <property type="match status" value="1"/>
</dbReference>
<organism evidence="7 8">
    <name type="scientific">Phyllosticta capitalensis</name>
    <dbReference type="NCBI Taxonomy" id="121624"/>
    <lineage>
        <taxon>Eukaryota</taxon>
        <taxon>Fungi</taxon>
        <taxon>Dikarya</taxon>
        <taxon>Ascomycota</taxon>
        <taxon>Pezizomycotina</taxon>
        <taxon>Dothideomycetes</taxon>
        <taxon>Dothideomycetes incertae sedis</taxon>
        <taxon>Botryosphaeriales</taxon>
        <taxon>Phyllostictaceae</taxon>
        <taxon>Phyllosticta</taxon>
    </lineage>
</organism>
<dbReference type="InterPro" id="IPR036047">
    <property type="entry name" value="F-box-like_dom_sf"/>
</dbReference>
<accession>A0ABR1Z1S0</accession>
<feature type="repeat" description="WD" evidence="4">
    <location>
        <begin position="640"/>
        <end position="681"/>
    </location>
</feature>
<dbReference type="PROSITE" id="PS50181">
    <property type="entry name" value="FBOX"/>
    <property type="match status" value="1"/>
</dbReference>
<dbReference type="Proteomes" id="UP001492380">
    <property type="component" value="Unassembled WGS sequence"/>
</dbReference>
<reference evidence="7 8" key="1">
    <citation type="submission" date="2024-04" db="EMBL/GenBank/DDBJ databases">
        <title>Phyllosticta paracitricarpa is synonymous to the EU quarantine fungus P. citricarpa based on phylogenomic analyses.</title>
        <authorList>
            <consortium name="Lawrence Berkeley National Laboratory"/>
            <person name="Van Ingen-Buijs V.A."/>
            <person name="Van Westerhoven A.C."/>
            <person name="Haridas S."/>
            <person name="Skiadas P."/>
            <person name="Martin F."/>
            <person name="Groenewald J.Z."/>
            <person name="Crous P.W."/>
            <person name="Seidl M.F."/>
        </authorList>
    </citation>
    <scope>NUCLEOTIDE SEQUENCE [LARGE SCALE GENOMIC DNA]</scope>
    <source>
        <strain evidence="7 8">CBS 123374</strain>
    </source>
</reference>
<feature type="region of interest" description="Disordered" evidence="5">
    <location>
        <begin position="98"/>
        <end position="203"/>
    </location>
</feature>
<comment type="similarity">
    <text evidence="1">Belongs to the WD repeat MET30/SCONB/SCON-2 family.</text>
</comment>
<dbReference type="InterPro" id="IPR015943">
    <property type="entry name" value="WD40/YVTN_repeat-like_dom_sf"/>
</dbReference>
<dbReference type="InterPro" id="IPR001810">
    <property type="entry name" value="F-box_dom"/>
</dbReference>